<dbReference type="EMBL" id="JAGETQ010000178">
    <property type="protein sequence ID" value="MBO1916635.1"/>
    <property type="molecule type" value="Genomic_DNA"/>
</dbReference>
<sequence>MGYKRLMEVHPIPQHQAFSWFYLGATLIVLGWLLFGNKSMMPTTTLSGALLWLGIAASVRLFMWNHEPKWMLEPLLL</sequence>
<evidence type="ECO:0000256" key="1">
    <source>
        <dbReference type="SAM" id="Phobius"/>
    </source>
</evidence>
<feature type="transmembrane region" description="Helical" evidence="1">
    <location>
        <begin position="49"/>
        <end position="66"/>
    </location>
</feature>
<accession>A0A939NFF9</accession>
<reference evidence="2" key="1">
    <citation type="submission" date="2021-03" db="EMBL/GenBank/DDBJ databases">
        <title>Molecular epidemiology and mechanisms of colistin and carbapenem resistance in Enterobacteriaceae from clinical isolates, the environment and porcine samples in Pretoria, South Africa.</title>
        <authorList>
            <person name="Bogoshi D."/>
            <person name="Mbelle N.M."/>
            <person name="Naidoo V."/>
            <person name="Osei Sekyere J."/>
        </authorList>
    </citation>
    <scope>NUCLEOTIDE SEQUENCE</scope>
    <source>
        <strain evidence="2">C052</strain>
    </source>
</reference>
<keyword evidence="1" id="KW-1133">Transmembrane helix</keyword>
<dbReference type="Proteomes" id="UP000664477">
    <property type="component" value="Unassembled WGS sequence"/>
</dbReference>
<keyword evidence="1" id="KW-0812">Transmembrane</keyword>
<dbReference type="AlphaFoldDB" id="A0A939NFF9"/>
<proteinExistence type="predicted"/>
<evidence type="ECO:0000313" key="2">
    <source>
        <dbReference type="EMBL" id="MBO1916635.1"/>
    </source>
</evidence>
<name>A0A939NFF9_PRORE</name>
<protein>
    <submittedName>
        <fullName evidence="2">Uncharacterized protein</fullName>
    </submittedName>
</protein>
<feature type="transmembrane region" description="Helical" evidence="1">
    <location>
        <begin position="20"/>
        <end position="37"/>
    </location>
</feature>
<comment type="caution">
    <text evidence="2">The sequence shown here is derived from an EMBL/GenBank/DDBJ whole genome shotgun (WGS) entry which is preliminary data.</text>
</comment>
<evidence type="ECO:0000313" key="3">
    <source>
        <dbReference type="Proteomes" id="UP000664477"/>
    </source>
</evidence>
<keyword evidence="1" id="KW-0472">Membrane</keyword>
<gene>
    <name evidence="2" type="ORF">J4727_18655</name>
</gene>
<organism evidence="2 3">
    <name type="scientific">Providencia rettgeri</name>
    <dbReference type="NCBI Taxonomy" id="587"/>
    <lineage>
        <taxon>Bacteria</taxon>
        <taxon>Pseudomonadati</taxon>
        <taxon>Pseudomonadota</taxon>
        <taxon>Gammaproteobacteria</taxon>
        <taxon>Enterobacterales</taxon>
        <taxon>Morganellaceae</taxon>
        <taxon>Providencia</taxon>
    </lineage>
</organism>